<name>F4QEY1_CACFS</name>
<protein>
    <submittedName>
        <fullName evidence="1">Uncharacterized protein</fullName>
    </submittedName>
</protein>
<dbReference type="RefSeq" id="XP_004350896.1">
    <property type="nucleotide sequence ID" value="XM_004350845.1"/>
</dbReference>
<gene>
    <name evidence="1" type="ORF">DFA_11957</name>
</gene>
<sequence length="174" mass="20085">MTPPLPPPLPSFIGYLNRYLLYIKCLCEKMCDLCLFPSSSSSSSYSSEGEEEFGEYDESNITTDIPLSDQYMMTPTATTTTTTMYIERFDHQEDEKEIYNFKQIGQSLKQTIFEVTHLKIDLVEGLPPPPTTTMQQDIDGDGIILFLIIKEGGRETHQEYNHQYRLLCEIWSRE</sequence>
<dbReference type="GeneID" id="14865940"/>
<organism evidence="1 2">
    <name type="scientific">Cavenderia fasciculata</name>
    <name type="common">Slime mold</name>
    <name type="synonym">Dictyostelium fasciculatum</name>
    <dbReference type="NCBI Taxonomy" id="261658"/>
    <lineage>
        <taxon>Eukaryota</taxon>
        <taxon>Amoebozoa</taxon>
        <taxon>Evosea</taxon>
        <taxon>Eumycetozoa</taxon>
        <taxon>Dictyostelia</taxon>
        <taxon>Acytosteliales</taxon>
        <taxon>Cavenderiaceae</taxon>
        <taxon>Cavenderia</taxon>
    </lineage>
</organism>
<dbReference type="Proteomes" id="UP000007797">
    <property type="component" value="Unassembled WGS sequence"/>
</dbReference>
<reference evidence="2" key="1">
    <citation type="journal article" date="2011" name="Genome Res.">
        <title>Phylogeny-wide analysis of social amoeba genomes highlights ancient origins for complex intercellular communication.</title>
        <authorList>
            <person name="Heidel A.J."/>
            <person name="Lawal H.M."/>
            <person name="Felder M."/>
            <person name="Schilde C."/>
            <person name="Helps N.R."/>
            <person name="Tunggal B."/>
            <person name="Rivero F."/>
            <person name="John U."/>
            <person name="Schleicher M."/>
            <person name="Eichinger L."/>
            <person name="Platzer M."/>
            <person name="Noegel A.A."/>
            <person name="Schaap P."/>
            <person name="Gloeckner G."/>
        </authorList>
    </citation>
    <scope>NUCLEOTIDE SEQUENCE [LARGE SCALE GENOMIC DNA]</scope>
    <source>
        <strain evidence="2">SH3</strain>
    </source>
</reference>
<evidence type="ECO:0000313" key="1">
    <source>
        <dbReference type="EMBL" id="EGG14188.1"/>
    </source>
</evidence>
<dbReference type="EMBL" id="GL883029">
    <property type="protein sequence ID" value="EGG14188.1"/>
    <property type="molecule type" value="Genomic_DNA"/>
</dbReference>
<dbReference type="KEGG" id="dfa:DFA_11957"/>
<evidence type="ECO:0000313" key="2">
    <source>
        <dbReference type="Proteomes" id="UP000007797"/>
    </source>
</evidence>
<keyword evidence="2" id="KW-1185">Reference proteome</keyword>
<accession>F4QEY1</accession>
<proteinExistence type="predicted"/>
<dbReference type="AlphaFoldDB" id="F4QEY1"/>